<dbReference type="InterPro" id="IPR036390">
    <property type="entry name" value="WH_DNA-bd_sf"/>
</dbReference>
<dbReference type="Pfam" id="PF07702">
    <property type="entry name" value="UTRA"/>
    <property type="match status" value="1"/>
</dbReference>
<evidence type="ECO:0000313" key="5">
    <source>
        <dbReference type="EMBL" id="QOR45784.1"/>
    </source>
</evidence>
<evidence type="ECO:0000313" key="6">
    <source>
        <dbReference type="Proteomes" id="UP000595053"/>
    </source>
</evidence>
<dbReference type="SMART" id="SM00866">
    <property type="entry name" value="UTRA"/>
    <property type="match status" value="1"/>
</dbReference>
<dbReference type="InterPro" id="IPR036388">
    <property type="entry name" value="WH-like_DNA-bd_sf"/>
</dbReference>
<dbReference type="InterPro" id="IPR050679">
    <property type="entry name" value="Bact_HTH_transcr_reg"/>
</dbReference>
<keyword evidence="3" id="KW-0804">Transcription</keyword>
<dbReference type="CDD" id="cd07377">
    <property type="entry name" value="WHTH_GntR"/>
    <property type="match status" value="1"/>
</dbReference>
<evidence type="ECO:0000256" key="2">
    <source>
        <dbReference type="ARBA" id="ARBA00023125"/>
    </source>
</evidence>
<dbReference type="InterPro" id="IPR011663">
    <property type="entry name" value="UTRA"/>
</dbReference>
<dbReference type="GO" id="GO:0003700">
    <property type="term" value="F:DNA-binding transcription factor activity"/>
    <property type="evidence" value="ECO:0007669"/>
    <property type="project" value="InterPro"/>
</dbReference>
<reference evidence="5 6" key="1">
    <citation type="submission" date="2020-10" db="EMBL/GenBank/DDBJ databases">
        <title>Trueperella pecoris sp. nov. isolated from bovine and porcine specimens.</title>
        <authorList>
            <person name="Schoenecker L."/>
            <person name="Schnydrig P."/>
            <person name="Brodard I."/>
            <person name="Thomann A."/>
            <person name="Hemphill A."/>
            <person name="Rodriguez-Campos S."/>
            <person name="Perreten V."/>
            <person name="Jores J."/>
            <person name="Kittl S."/>
        </authorList>
    </citation>
    <scope>NUCLEOTIDE SEQUENCE [LARGE SCALE GENOMIC DNA]</scope>
    <source>
        <strain evidence="5 6">15A0121</strain>
    </source>
</reference>
<proteinExistence type="predicted"/>
<dbReference type="Gene3D" id="1.10.10.10">
    <property type="entry name" value="Winged helix-like DNA-binding domain superfamily/Winged helix DNA-binding domain"/>
    <property type="match status" value="1"/>
</dbReference>
<dbReference type="PANTHER" id="PTHR44846">
    <property type="entry name" value="MANNOSYL-D-GLYCERATE TRANSPORT/METABOLISM SYSTEM REPRESSOR MNGR-RELATED"/>
    <property type="match status" value="1"/>
</dbReference>
<dbReference type="PRINTS" id="PR00035">
    <property type="entry name" value="HTHGNTR"/>
</dbReference>
<dbReference type="AlphaFoldDB" id="A0A7M1QW90"/>
<evidence type="ECO:0000259" key="4">
    <source>
        <dbReference type="PROSITE" id="PS50949"/>
    </source>
</evidence>
<dbReference type="InterPro" id="IPR028978">
    <property type="entry name" value="Chorismate_lyase_/UTRA_dom_sf"/>
</dbReference>
<dbReference type="SUPFAM" id="SSF46785">
    <property type="entry name" value="Winged helix' DNA-binding domain"/>
    <property type="match status" value="1"/>
</dbReference>
<dbReference type="GO" id="GO:0045892">
    <property type="term" value="P:negative regulation of DNA-templated transcription"/>
    <property type="evidence" value="ECO:0007669"/>
    <property type="project" value="TreeGrafter"/>
</dbReference>
<dbReference type="PROSITE" id="PS50949">
    <property type="entry name" value="HTH_GNTR"/>
    <property type="match status" value="1"/>
</dbReference>
<dbReference type="GO" id="GO:0003677">
    <property type="term" value="F:DNA binding"/>
    <property type="evidence" value="ECO:0007669"/>
    <property type="project" value="UniProtKB-KW"/>
</dbReference>
<dbReference type="Proteomes" id="UP000595053">
    <property type="component" value="Chromosome"/>
</dbReference>
<keyword evidence="6" id="KW-1185">Reference proteome</keyword>
<evidence type="ECO:0000256" key="3">
    <source>
        <dbReference type="ARBA" id="ARBA00023163"/>
    </source>
</evidence>
<dbReference type="InterPro" id="IPR000524">
    <property type="entry name" value="Tscrpt_reg_HTH_GntR"/>
</dbReference>
<dbReference type="Gene3D" id="3.40.1410.10">
    <property type="entry name" value="Chorismate lyase-like"/>
    <property type="match status" value="1"/>
</dbReference>
<dbReference type="SUPFAM" id="SSF64288">
    <property type="entry name" value="Chorismate lyase-like"/>
    <property type="match status" value="1"/>
</dbReference>
<dbReference type="Pfam" id="PF00392">
    <property type="entry name" value="GntR"/>
    <property type="match status" value="1"/>
</dbReference>
<sequence length="273" mass="30549">MNCDNVFVKCWEEKECVVVDNEKDASLDTPYVLDVILDRNSTEPLYQQIYNPIAELIEAGTLLPNQLLEDEISMAQRLSISRPTARRALQELVDAGLLVRRRGVGTRVTPSHVHRQLALTSLNDDLIKAGHSTRTEVLKYQIHLASPDEVELLNCALDEELVTIQRLRWIDDRPLAVLNNTIPSRIAPTLTELSRYGLYESFGKHNVFPASAVQTLGAKNASKSEAALLAIEPGMALFTMERTAYDVDGRAIERGSHVYDAQQYKMTFPLATS</sequence>
<gene>
    <name evidence="5" type="ORF">INS88_00650</name>
</gene>
<evidence type="ECO:0000256" key="1">
    <source>
        <dbReference type="ARBA" id="ARBA00023015"/>
    </source>
</evidence>
<dbReference type="PANTHER" id="PTHR44846:SF17">
    <property type="entry name" value="GNTR-FAMILY TRANSCRIPTIONAL REGULATOR"/>
    <property type="match status" value="1"/>
</dbReference>
<feature type="domain" description="HTH gntR-type" evidence="4">
    <location>
        <begin position="43"/>
        <end position="111"/>
    </location>
</feature>
<name>A0A7M1QW90_9ACTO</name>
<accession>A0A7M1QW90</accession>
<protein>
    <submittedName>
        <fullName evidence="5">GntR family transcriptional regulator</fullName>
    </submittedName>
</protein>
<dbReference type="SMART" id="SM00345">
    <property type="entry name" value="HTH_GNTR"/>
    <property type="match status" value="1"/>
</dbReference>
<keyword evidence="2" id="KW-0238">DNA-binding</keyword>
<dbReference type="EMBL" id="CP063213">
    <property type="protein sequence ID" value="QOR45784.1"/>
    <property type="molecule type" value="Genomic_DNA"/>
</dbReference>
<organism evidence="5 6">
    <name type="scientific">Trueperella pecoris</name>
    <dbReference type="NCBI Taxonomy" id="2733571"/>
    <lineage>
        <taxon>Bacteria</taxon>
        <taxon>Bacillati</taxon>
        <taxon>Actinomycetota</taxon>
        <taxon>Actinomycetes</taxon>
        <taxon>Actinomycetales</taxon>
        <taxon>Actinomycetaceae</taxon>
        <taxon>Trueperella</taxon>
    </lineage>
</organism>
<keyword evidence="1" id="KW-0805">Transcription regulation</keyword>